<dbReference type="Gene3D" id="3.40.47.10">
    <property type="match status" value="1"/>
</dbReference>
<dbReference type="PANTHER" id="PTHR42870:SF1">
    <property type="entry name" value="NON-SPECIFIC LIPID-TRANSFER PROTEIN-LIKE 2"/>
    <property type="match status" value="1"/>
</dbReference>
<dbReference type="PANTHER" id="PTHR42870">
    <property type="entry name" value="ACETYL-COA C-ACETYLTRANSFERASE"/>
    <property type="match status" value="1"/>
</dbReference>
<dbReference type="CDD" id="cd00829">
    <property type="entry name" value="SCP-x_thiolase"/>
    <property type="match status" value="1"/>
</dbReference>
<feature type="domain" description="Thiolase C-terminal" evidence="1">
    <location>
        <begin position="23"/>
        <end position="138"/>
    </location>
</feature>
<dbReference type="AlphaFoldDB" id="A0A1K0J825"/>
<dbReference type="GO" id="GO:0016746">
    <property type="term" value="F:acyltransferase activity"/>
    <property type="evidence" value="ECO:0007669"/>
    <property type="project" value="UniProtKB-KW"/>
</dbReference>
<dbReference type="InterPro" id="IPR016039">
    <property type="entry name" value="Thiolase-like"/>
</dbReference>
<name>A0A1K0J825_CUPNE</name>
<organism evidence="2">
    <name type="scientific">Cupriavidus necator</name>
    <name type="common">Alcaligenes eutrophus</name>
    <name type="synonym">Ralstonia eutropha</name>
    <dbReference type="NCBI Taxonomy" id="106590"/>
    <lineage>
        <taxon>Bacteria</taxon>
        <taxon>Pseudomonadati</taxon>
        <taxon>Pseudomonadota</taxon>
        <taxon>Betaproteobacteria</taxon>
        <taxon>Burkholderiales</taxon>
        <taxon>Burkholderiaceae</taxon>
        <taxon>Cupriavidus</taxon>
    </lineage>
</organism>
<sequence>MRVLASVLQTGSDRPADALERHLVRLGAANAYEQAGVGPEDISVAEVHDATAIGEIIQSEVLGLCPAGEGGPMAERGETRIGGRIPINPSGGLESKGHPIGATGLGQIFELVAQLRGEAGARQVEGARIAIAENGGGLRGVEEAVACITLLGR</sequence>
<proteinExistence type="predicted"/>
<protein>
    <submittedName>
        <fullName evidence="2">Non-specific lipid-transfer protein</fullName>
        <ecNumber evidence="2">2.3.1.176</ecNumber>
    </submittedName>
</protein>
<evidence type="ECO:0000259" key="1">
    <source>
        <dbReference type="Pfam" id="PF22691"/>
    </source>
</evidence>
<gene>
    <name evidence="2" type="ORF">CNECB9_2310013</name>
</gene>
<dbReference type="SUPFAM" id="SSF53901">
    <property type="entry name" value="Thiolase-like"/>
    <property type="match status" value="1"/>
</dbReference>
<dbReference type="EC" id="2.3.1.176" evidence="2"/>
<evidence type="ECO:0000313" key="2">
    <source>
        <dbReference type="EMBL" id="SCU75232.1"/>
    </source>
</evidence>
<accession>A0A1K0J825</accession>
<dbReference type="EMBL" id="FMSH01000148">
    <property type="protein sequence ID" value="SCU75232.1"/>
    <property type="molecule type" value="Genomic_DNA"/>
</dbReference>
<dbReference type="Pfam" id="PF22691">
    <property type="entry name" value="Thiolase_C_1"/>
    <property type="match status" value="1"/>
</dbReference>
<reference evidence="2" key="1">
    <citation type="submission" date="2016-09" db="EMBL/GenBank/DDBJ databases">
        <authorList>
            <person name="Capua I."/>
            <person name="De Benedictis P."/>
            <person name="Joannis T."/>
            <person name="Lombin L.H."/>
            <person name="Cattoli G."/>
        </authorList>
    </citation>
    <scope>NUCLEOTIDE SEQUENCE</scope>
    <source>
        <strain evidence="2">B9</strain>
    </source>
</reference>
<dbReference type="InterPro" id="IPR055140">
    <property type="entry name" value="Thiolase_C_2"/>
</dbReference>
<keyword evidence="2" id="KW-0012">Acyltransferase</keyword>
<keyword evidence="2" id="KW-0808">Transferase</keyword>